<dbReference type="FunFam" id="3.30.70.100:FF:000002">
    <property type="entry name" value="V-type proton ATPase subunit C"/>
    <property type="match status" value="1"/>
</dbReference>
<dbReference type="SUPFAM" id="SSF118203">
    <property type="entry name" value="Vacuolar ATP synthase subunit C"/>
    <property type="match status" value="1"/>
</dbReference>
<keyword evidence="4 6" id="KW-0406">Ion transport</keyword>
<dbReference type="GO" id="GO:0046961">
    <property type="term" value="F:proton-transporting ATPase activity, rotational mechanism"/>
    <property type="evidence" value="ECO:0007669"/>
    <property type="project" value="InterPro"/>
</dbReference>
<evidence type="ECO:0000313" key="9">
    <source>
        <dbReference type="Proteomes" id="UP000673691"/>
    </source>
</evidence>
<evidence type="ECO:0000256" key="6">
    <source>
        <dbReference type="RuleBase" id="RU364010"/>
    </source>
</evidence>
<dbReference type="PANTHER" id="PTHR10137:SF0">
    <property type="entry name" value="V-TYPE PROTON ATPASE SUBUNIT C"/>
    <property type="match status" value="1"/>
</dbReference>
<evidence type="ECO:0000256" key="1">
    <source>
        <dbReference type="ARBA" id="ARBA00006138"/>
    </source>
</evidence>
<feature type="region of interest" description="Disordered" evidence="7">
    <location>
        <begin position="254"/>
        <end position="295"/>
    </location>
</feature>
<keyword evidence="2 6" id="KW-0813">Transport</keyword>
<protein>
    <recommendedName>
        <fullName evidence="6">V-type proton ATPase subunit C</fullName>
    </recommendedName>
</protein>
<comment type="function">
    <text evidence="5">Subunit of the V1 complex of vacuolar(H+)-ATPase (V-ATPase), a multisubunit enzyme composed of a peripheral complex (V1) that hydrolyzes ATP and a membrane integral complex (V0) that translocates protons. V-ATPase is responsible for acidifying and maintaining the pH of intracellular compartments. Subunit C is necessary for the assembly of the catalytic sector of the enzyme and is likely to have a specific function in its catalytic activity. Reversibly leaves the enzyme after glucose depletion, causing the catalytic subcomplex V1 to detach from the V0 section.</text>
</comment>
<comment type="caution">
    <text evidence="8">The sequence shown here is derived from an EMBL/GenBank/DDBJ whole genome shotgun (WGS) entry which is preliminary data.</text>
</comment>
<keyword evidence="3 6" id="KW-0375">Hydrogen ion transport</keyword>
<name>A0A8H7ZYN7_9FUNG</name>
<sequence length="295" mass="32926">HARTQSSLSGLTPASGSACRRGNLAIRSLDNIVKKEHFVQDSEFLTTLLIAVRRQDEGRWLATYEKGLVAELVVPRSSQKLAEDSEYAIFNVTLFQRVVNEFTNRCKEEKFVIRDFKYDEQQLDATKKAMQELGKDEKEMWVSEPSRAEHPPLLPPSRPVSVTTNATTTEILAPPASPFPLLRDFLDVPADNHPPLGQNQFWRSVLVLGSPESVAGFRRGPPPVRPAAKFPLGYHQEITLRSRYCGWPTAQAETRAEGEARAEQRVRKGAGKGRHARHGRTGGAGSRGVRVIPRQ</sequence>
<dbReference type="PANTHER" id="PTHR10137">
    <property type="entry name" value="V-TYPE PROTON ATPASE SUBUNIT C"/>
    <property type="match status" value="1"/>
</dbReference>
<dbReference type="InterPro" id="IPR036132">
    <property type="entry name" value="Vac_ATP_synth_c_sf"/>
</dbReference>
<evidence type="ECO:0000313" key="8">
    <source>
        <dbReference type="EMBL" id="KAG5461612.1"/>
    </source>
</evidence>
<dbReference type="OrthoDB" id="6605928at2759"/>
<evidence type="ECO:0000256" key="5">
    <source>
        <dbReference type="ARBA" id="ARBA00053565"/>
    </source>
</evidence>
<comment type="subunit">
    <text evidence="6">V-ATPase is a heteromultimeric enzyme composed of a peripheral catalytic V1 complex (components A to H) attached to an integral membrane V0 proton pore complex.</text>
</comment>
<dbReference type="Gene3D" id="3.30.70.100">
    <property type="match status" value="1"/>
</dbReference>
<dbReference type="GO" id="GO:0000221">
    <property type="term" value="C:vacuolar proton-transporting V-type ATPase, V1 domain"/>
    <property type="evidence" value="ECO:0007669"/>
    <property type="project" value="TreeGrafter"/>
</dbReference>
<dbReference type="EMBL" id="JAEFCI010003393">
    <property type="protein sequence ID" value="KAG5461612.1"/>
    <property type="molecule type" value="Genomic_DNA"/>
</dbReference>
<accession>A0A8H7ZYN7</accession>
<evidence type="ECO:0000256" key="3">
    <source>
        <dbReference type="ARBA" id="ARBA00022781"/>
    </source>
</evidence>
<dbReference type="AlphaFoldDB" id="A0A8H7ZYN7"/>
<gene>
    <name evidence="8" type="ORF">BJ554DRAFT_6169</name>
</gene>
<reference evidence="8 9" key="1">
    <citation type="journal article" name="Sci. Rep.">
        <title>Genome-scale phylogenetic analyses confirm Olpidium as the closest living zoosporic fungus to the non-flagellated, terrestrial fungi.</title>
        <authorList>
            <person name="Chang Y."/>
            <person name="Rochon D."/>
            <person name="Sekimoto S."/>
            <person name="Wang Y."/>
            <person name="Chovatia M."/>
            <person name="Sandor L."/>
            <person name="Salamov A."/>
            <person name="Grigoriev I.V."/>
            <person name="Stajich J.E."/>
            <person name="Spatafora J.W."/>
        </authorList>
    </citation>
    <scope>NUCLEOTIDE SEQUENCE [LARGE SCALE GENOMIC DNA]</scope>
    <source>
        <strain evidence="8">S191</strain>
    </source>
</reference>
<dbReference type="CDD" id="cd14785">
    <property type="entry name" value="V-ATPase_C"/>
    <property type="match status" value="1"/>
</dbReference>
<evidence type="ECO:0000256" key="7">
    <source>
        <dbReference type="SAM" id="MobiDB-lite"/>
    </source>
</evidence>
<dbReference type="Pfam" id="PF03223">
    <property type="entry name" value="V-ATPase_C"/>
    <property type="match status" value="1"/>
</dbReference>
<organism evidence="8 9">
    <name type="scientific">Olpidium bornovanus</name>
    <dbReference type="NCBI Taxonomy" id="278681"/>
    <lineage>
        <taxon>Eukaryota</taxon>
        <taxon>Fungi</taxon>
        <taxon>Fungi incertae sedis</taxon>
        <taxon>Olpidiomycota</taxon>
        <taxon>Olpidiomycotina</taxon>
        <taxon>Olpidiomycetes</taxon>
        <taxon>Olpidiales</taxon>
        <taxon>Olpidiaceae</taxon>
        <taxon>Olpidium</taxon>
    </lineage>
</organism>
<feature type="compositionally biased region" description="Basic residues" evidence="7">
    <location>
        <begin position="267"/>
        <end position="280"/>
    </location>
</feature>
<comment type="function">
    <text evidence="6">Subunit of the V1 complex of vacuolar(H+)-ATPase (V-ATPase), a multisubunit enzyme composed of a peripheral complex (V1) that hydrolyzes ATP and a membrane integral complex (V0) that translocates protons. V-ATPase is responsible for acidifying and maintaining the pH of intracellular compartments and in some cell types, is targeted to the plasma membrane, where it is responsible for acidifying the extracellular environment. Subunit C is necessary for the assembly of the catalytic sector of the enzyme and is likely to have a specific function in its catalytic activity.</text>
</comment>
<evidence type="ECO:0000256" key="2">
    <source>
        <dbReference type="ARBA" id="ARBA00022448"/>
    </source>
</evidence>
<dbReference type="Proteomes" id="UP000673691">
    <property type="component" value="Unassembled WGS sequence"/>
</dbReference>
<evidence type="ECO:0000256" key="4">
    <source>
        <dbReference type="ARBA" id="ARBA00023065"/>
    </source>
</evidence>
<comment type="similarity">
    <text evidence="1 6">Belongs to the V-ATPase C subunit family.</text>
</comment>
<keyword evidence="9" id="KW-1185">Reference proteome</keyword>
<dbReference type="InterPro" id="IPR004907">
    <property type="entry name" value="ATPase_V1-cplx_csu"/>
</dbReference>
<proteinExistence type="inferred from homology"/>
<feature type="compositionally biased region" description="Basic and acidic residues" evidence="7">
    <location>
        <begin position="254"/>
        <end position="266"/>
    </location>
</feature>
<feature type="non-terminal residue" evidence="8">
    <location>
        <position position="1"/>
    </location>
</feature>